<protein>
    <submittedName>
        <fullName evidence="2">dGTPase</fullName>
    </submittedName>
</protein>
<dbReference type="InterPro" id="IPR006674">
    <property type="entry name" value="HD_domain"/>
</dbReference>
<dbReference type="InterPro" id="IPR050135">
    <property type="entry name" value="dGTPase-like"/>
</dbReference>
<dbReference type="SUPFAM" id="SSF109604">
    <property type="entry name" value="HD-domain/PDEase-like"/>
    <property type="match status" value="1"/>
</dbReference>
<dbReference type="EMBL" id="CP022957">
    <property type="protein sequence ID" value="ASV30009.1"/>
    <property type="molecule type" value="Genomic_DNA"/>
</dbReference>
<organism evidence="2 3">
    <name type="scientific">Maribacter cobaltidurans</name>
    <dbReference type="NCBI Taxonomy" id="1178778"/>
    <lineage>
        <taxon>Bacteria</taxon>
        <taxon>Pseudomonadati</taxon>
        <taxon>Bacteroidota</taxon>
        <taxon>Flavobacteriia</taxon>
        <taxon>Flavobacteriales</taxon>
        <taxon>Flavobacteriaceae</taxon>
        <taxon>Maribacter</taxon>
    </lineage>
</organism>
<dbReference type="Gene3D" id="1.10.3410.10">
    <property type="entry name" value="putative deoxyguanosinetriphosphate triphosphohydrolase like domain"/>
    <property type="match status" value="1"/>
</dbReference>
<dbReference type="InterPro" id="IPR003607">
    <property type="entry name" value="HD/PDEase_dom"/>
</dbReference>
<dbReference type="Gene3D" id="1.10.3210.10">
    <property type="entry name" value="Hypothetical protein af1432"/>
    <property type="match status" value="1"/>
</dbReference>
<proteinExistence type="predicted"/>
<dbReference type="SMART" id="SM00471">
    <property type="entry name" value="HDc"/>
    <property type="match status" value="1"/>
</dbReference>
<accession>A0A223V591</accession>
<dbReference type="InterPro" id="IPR027432">
    <property type="entry name" value="dGTP_triphosphohydrolase_C"/>
</dbReference>
<dbReference type="PANTHER" id="PTHR11373:SF32">
    <property type="entry name" value="DEOXYGUANOSINETRIPHOSPHATE TRIPHOSPHOHYDROLASE"/>
    <property type="match status" value="1"/>
</dbReference>
<keyword evidence="3" id="KW-1185">Reference proteome</keyword>
<dbReference type="GO" id="GO:0006203">
    <property type="term" value="P:dGTP catabolic process"/>
    <property type="evidence" value="ECO:0007669"/>
    <property type="project" value="TreeGrafter"/>
</dbReference>
<evidence type="ECO:0000256" key="1">
    <source>
        <dbReference type="ARBA" id="ARBA00022801"/>
    </source>
</evidence>
<evidence type="ECO:0000313" key="2">
    <source>
        <dbReference type="EMBL" id="ASV30009.1"/>
    </source>
</evidence>
<dbReference type="NCBIfam" id="TIGR01353">
    <property type="entry name" value="dGTP_triPase"/>
    <property type="match status" value="1"/>
</dbReference>
<dbReference type="KEGG" id="marb:CJ263_07115"/>
<dbReference type="InterPro" id="IPR023293">
    <property type="entry name" value="dGTP_triP_hydro_central_sf"/>
</dbReference>
<dbReference type="GO" id="GO:0008832">
    <property type="term" value="F:dGTPase activity"/>
    <property type="evidence" value="ECO:0007669"/>
    <property type="project" value="TreeGrafter"/>
</dbReference>
<reference evidence="2 3" key="1">
    <citation type="submission" date="2017-08" db="EMBL/GenBank/DDBJ databases">
        <title>The complete genome sequence of Maribacter sp. B1, isolated from deep-sea sediment.</title>
        <authorList>
            <person name="Wu Y.-H."/>
            <person name="Cheng H."/>
            <person name="Xu X.-W."/>
        </authorList>
    </citation>
    <scope>NUCLEOTIDE SEQUENCE [LARGE SCALE GENOMIC DNA]</scope>
    <source>
        <strain evidence="2 3">B1</strain>
    </source>
</reference>
<keyword evidence="1" id="KW-0378">Hydrolase</keyword>
<dbReference type="Gene3D" id="1.10.3550.10">
    <property type="entry name" value="eoxyguanosinetriphosphate triphosphohydrolase domain-like"/>
    <property type="match status" value="1"/>
</dbReference>
<dbReference type="OrthoDB" id="9803619at2"/>
<dbReference type="InterPro" id="IPR006261">
    <property type="entry name" value="dGTPase"/>
</dbReference>
<gene>
    <name evidence="2" type="ORF">CJ263_07115</name>
</gene>
<name>A0A223V591_9FLAO</name>
<dbReference type="Pfam" id="PF01966">
    <property type="entry name" value="HD"/>
    <property type="match status" value="1"/>
</dbReference>
<sequence length="447" mass="50854">MNWEQLLSLRRKGDVNKRIRNEQNETRLGFDVDYDRIIFSAAFRSLQDKTQVIPLSKTDFVHTRLTHSLEVSVVGRSLGRLAGQKILEKHPHLKEIHGYKFNDFGAIVAAAALAHDIGNPPFGHSGEKAIGEYFKNGKGKVYKDQLSPKEYQDIIDFEGNANGFKLLTQDRAGVPGGLRLSYATLGAFMKYPKESLPKRPTKHIADKKFGFFQSERNAFLEVAEDLGLIQTRDSNDIAFTRHPLTFLVEAADDICYTIIDFEDGINLGLISEDYALEYLIKLVKDSINTKKYNTLEYKEDRISYLRALAINTLIKDAVAIFMDNEENILNGTFEMSLMDKSKYDAQIRDIISLSVEKVYKNQEVIEKEIAGYKVIADILEVYTDALVQKMENKASNYHHLVLQTLPEFYRRTDLSLYEILLNTCCYVASLSDSSAVHIHNKITGKQL</sequence>
<dbReference type="Proteomes" id="UP000215244">
    <property type="component" value="Chromosome"/>
</dbReference>
<dbReference type="PANTHER" id="PTHR11373">
    <property type="entry name" value="DEOXYNUCLEOSIDE TRIPHOSPHATE TRIPHOSPHOHYDROLASE"/>
    <property type="match status" value="1"/>
</dbReference>
<dbReference type="RefSeq" id="WP_094996630.1">
    <property type="nucleotide sequence ID" value="NZ_BMJL01000006.1"/>
</dbReference>
<evidence type="ECO:0000313" key="3">
    <source>
        <dbReference type="Proteomes" id="UP000215244"/>
    </source>
</evidence>
<dbReference type="AlphaFoldDB" id="A0A223V591"/>